<dbReference type="InterPro" id="IPR021296">
    <property type="entry name" value="DUF2868"/>
</dbReference>
<evidence type="ECO:0000256" key="2">
    <source>
        <dbReference type="SAM" id="Phobius"/>
    </source>
</evidence>
<dbReference type="InterPro" id="IPR021871">
    <property type="entry name" value="DUF3482"/>
</dbReference>
<keyword evidence="2" id="KW-0472">Membrane</keyword>
<accession>A0A1G9Q9S4</accession>
<gene>
    <name evidence="3" type="ORF">SAMN05428957_102120</name>
</gene>
<feature type="transmembrane region" description="Helical" evidence="2">
    <location>
        <begin position="225"/>
        <end position="247"/>
    </location>
</feature>
<feature type="transmembrane region" description="Helical" evidence="2">
    <location>
        <begin position="306"/>
        <end position="328"/>
    </location>
</feature>
<keyword evidence="2" id="KW-0812">Transmembrane</keyword>
<dbReference type="OrthoDB" id="4998316at2"/>
<keyword evidence="4" id="KW-1185">Reference proteome</keyword>
<dbReference type="AlphaFoldDB" id="A0A1G9Q9S4"/>
<dbReference type="Pfam" id="PF11067">
    <property type="entry name" value="DUF2868"/>
    <property type="match status" value="1"/>
</dbReference>
<feature type="compositionally biased region" description="Low complexity" evidence="1">
    <location>
        <begin position="552"/>
        <end position="564"/>
    </location>
</feature>
<dbReference type="EMBL" id="FNHP01000002">
    <property type="protein sequence ID" value="SDM07095.1"/>
    <property type="molecule type" value="Genomic_DNA"/>
</dbReference>
<sequence length="735" mass="75811">MKPRASDGRQLLLPEAQARSVLLAEAVLEADAAHELVAGAERQDALRQAVASARARGVDWPGPGDVLVPRAQALLAHAGARAPRIAALDAGDNRWRWLARVLPLAVLLAGVAADRIANAHRVDLLSPPLLAVLGWNLLAYLLLAARALHRRLRPRATADGTTAAGIGPAPGNASGPAAGIASSLLAALARLGAPRRGLAGRVAAQFHARWLAHTAPLQATRLARVLHLCAAAAGAGLALSLLLRGLVVRYQFGWESTFLNAEQVHAIARVLFLPLTALAGLEPFSLAEVAAAQDFAGSGAAGARWVWMYVGLLALVVMLPRLLLAAWCRWREARLAARCALSMGAAAWTALRDTLPARVRLGVVGADASGAAGLAQLLALHADPAAFDQLHAVPAADAGASAEPVEAVLQPWEPVPEAQWPAAWRDAPLLTLPWRDWGASWPLEPALPERLAPVLPERAAALARLRDAWQAGNQQRFAHALELLARHLRACAAPPVGADAQEWRRRQLLQLEAALRALHRLPRAHPAPAPGREEAGLDMAGGPVTPTPTPGPAAGTAPAQPPALADARPAALPLRSVLGTSAGAAAGAAAGAKAGALIDLGLGGLSLGAGTALGALLGGATAWTLQGRQRRGAAAEAPQEGAAPDPLRASVQAACLLYLVLAHQLRLPPDALREQAEGWAAQLAPGIAARWPVLQAGLTQPAPPADPLAALLGELLQQVLPAGTTAAPPAPDAMA</sequence>
<organism evidence="3 4">
    <name type="scientific">Oryzisolibacter propanilivorax</name>
    <dbReference type="NCBI Taxonomy" id="1527607"/>
    <lineage>
        <taxon>Bacteria</taxon>
        <taxon>Pseudomonadati</taxon>
        <taxon>Pseudomonadota</taxon>
        <taxon>Betaproteobacteria</taxon>
        <taxon>Burkholderiales</taxon>
        <taxon>Comamonadaceae</taxon>
        <taxon>Oryzisolibacter</taxon>
    </lineage>
</organism>
<feature type="transmembrane region" description="Helical" evidence="2">
    <location>
        <begin position="97"/>
        <end position="117"/>
    </location>
</feature>
<evidence type="ECO:0000256" key="1">
    <source>
        <dbReference type="SAM" id="MobiDB-lite"/>
    </source>
</evidence>
<evidence type="ECO:0000313" key="4">
    <source>
        <dbReference type="Proteomes" id="UP000198552"/>
    </source>
</evidence>
<evidence type="ECO:0000313" key="3">
    <source>
        <dbReference type="EMBL" id="SDM07095.1"/>
    </source>
</evidence>
<dbReference type="STRING" id="1527607.SAMN05428957_102120"/>
<feature type="region of interest" description="Disordered" evidence="1">
    <location>
        <begin position="522"/>
        <end position="564"/>
    </location>
</feature>
<feature type="transmembrane region" description="Helical" evidence="2">
    <location>
        <begin position="335"/>
        <end position="351"/>
    </location>
</feature>
<evidence type="ECO:0008006" key="5">
    <source>
        <dbReference type="Google" id="ProtNLM"/>
    </source>
</evidence>
<name>A0A1G9Q9S4_9BURK</name>
<protein>
    <recommendedName>
        <fullName evidence="5">DUF2868 domain-containing protein</fullName>
    </recommendedName>
</protein>
<feature type="transmembrane region" description="Helical" evidence="2">
    <location>
        <begin position="129"/>
        <end position="148"/>
    </location>
</feature>
<dbReference type="RefSeq" id="WP_091566720.1">
    <property type="nucleotide sequence ID" value="NZ_FNHP01000002.1"/>
</dbReference>
<keyword evidence="2" id="KW-1133">Transmembrane helix</keyword>
<reference evidence="4" key="1">
    <citation type="submission" date="2016-10" db="EMBL/GenBank/DDBJ databases">
        <authorList>
            <person name="Varghese N."/>
            <person name="Submissions S."/>
        </authorList>
    </citation>
    <scope>NUCLEOTIDE SEQUENCE [LARGE SCALE GENOMIC DNA]</scope>
    <source>
        <strain evidence="4">EPL6</strain>
    </source>
</reference>
<dbReference type="Pfam" id="PF11981">
    <property type="entry name" value="DUF3482"/>
    <property type="match status" value="1"/>
</dbReference>
<dbReference type="Proteomes" id="UP000198552">
    <property type="component" value="Unassembled WGS sequence"/>
</dbReference>
<proteinExistence type="predicted"/>